<dbReference type="STRING" id="55188.A0A2H5QTJ4"/>
<proteinExistence type="predicted"/>
<keyword evidence="4" id="KW-1185">Reference proteome</keyword>
<dbReference type="Proteomes" id="UP000236630">
    <property type="component" value="Unassembled WGS sequence"/>
</dbReference>
<organism evidence="3 4">
    <name type="scientific">Citrus unshiu</name>
    <name type="common">Satsuma mandarin</name>
    <name type="synonym">Citrus nobilis var. unshiu</name>
    <dbReference type="NCBI Taxonomy" id="55188"/>
    <lineage>
        <taxon>Eukaryota</taxon>
        <taxon>Viridiplantae</taxon>
        <taxon>Streptophyta</taxon>
        <taxon>Embryophyta</taxon>
        <taxon>Tracheophyta</taxon>
        <taxon>Spermatophyta</taxon>
        <taxon>Magnoliopsida</taxon>
        <taxon>eudicotyledons</taxon>
        <taxon>Gunneridae</taxon>
        <taxon>Pentapetalae</taxon>
        <taxon>rosids</taxon>
        <taxon>malvids</taxon>
        <taxon>Sapindales</taxon>
        <taxon>Rutaceae</taxon>
        <taxon>Aurantioideae</taxon>
        <taxon>Citrus</taxon>
    </lineage>
</organism>
<feature type="compositionally biased region" description="Polar residues" evidence="1">
    <location>
        <begin position="125"/>
        <end position="150"/>
    </location>
</feature>
<evidence type="ECO:0000313" key="4">
    <source>
        <dbReference type="Proteomes" id="UP000236630"/>
    </source>
</evidence>
<feature type="compositionally biased region" description="Polar residues" evidence="1">
    <location>
        <begin position="89"/>
        <end position="108"/>
    </location>
</feature>
<dbReference type="AlphaFoldDB" id="A0A2H5QTJ4"/>
<reference evidence="3 4" key="1">
    <citation type="journal article" date="2017" name="Front. Genet.">
        <title>Draft sequencing of the heterozygous diploid genome of Satsuma (Citrus unshiu Marc.) using a hybrid assembly approach.</title>
        <authorList>
            <person name="Shimizu T."/>
            <person name="Tanizawa Y."/>
            <person name="Mochizuki T."/>
            <person name="Nagasaki H."/>
            <person name="Yoshioka T."/>
            <person name="Toyoda A."/>
            <person name="Fujiyama A."/>
            <person name="Kaminuma E."/>
            <person name="Nakamura Y."/>
        </authorList>
    </citation>
    <scope>NUCLEOTIDE SEQUENCE [LARGE SCALE GENOMIC DNA]</scope>
    <source>
        <strain evidence="4">cv. Miyagawa wase</strain>
    </source>
</reference>
<feature type="region of interest" description="Disordered" evidence="1">
    <location>
        <begin position="86"/>
        <end position="150"/>
    </location>
</feature>
<feature type="domain" description="Calcium-transporting P-type ATPase N-terminal autoinhibitory" evidence="2">
    <location>
        <begin position="5"/>
        <end position="49"/>
    </location>
</feature>
<dbReference type="Pfam" id="PF12515">
    <property type="entry name" value="CaATP_NAI"/>
    <property type="match status" value="1"/>
</dbReference>
<protein>
    <recommendedName>
        <fullName evidence="2">Calcium-transporting P-type ATPase N-terminal autoinhibitory domain-containing protein</fullName>
    </recommendedName>
</protein>
<evidence type="ECO:0000259" key="2">
    <source>
        <dbReference type="Pfam" id="PF12515"/>
    </source>
</evidence>
<gene>
    <name evidence="3" type="ORF">CUMW_260290</name>
</gene>
<feature type="non-terminal residue" evidence="3">
    <location>
        <position position="150"/>
    </location>
</feature>
<dbReference type="Gene3D" id="1.20.5.170">
    <property type="match status" value="1"/>
</dbReference>
<feature type="compositionally biased region" description="Basic residues" evidence="1">
    <location>
        <begin position="109"/>
        <end position="123"/>
    </location>
</feature>
<name>A0A2H5QTJ4_CITUN</name>
<dbReference type="GO" id="GO:0005516">
    <property type="term" value="F:calmodulin binding"/>
    <property type="evidence" value="ECO:0007669"/>
    <property type="project" value="InterPro"/>
</dbReference>
<comment type="caution">
    <text evidence="3">The sequence shown here is derived from an EMBL/GenBank/DDBJ whole genome shotgun (WGS) entry which is preliminary data.</text>
</comment>
<dbReference type="EMBL" id="BDQV01000781">
    <property type="protein sequence ID" value="GAY67937.1"/>
    <property type="molecule type" value="Genomic_DNA"/>
</dbReference>
<evidence type="ECO:0000256" key="1">
    <source>
        <dbReference type="SAM" id="MobiDB-lite"/>
    </source>
</evidence>
<evidence type="ECO:0000313" key="3">
    <source>
        <dbReference type="EMBL" id="GAY67937.1"/>
    </source>
</evidence>
<dbReference type="InterPro" id="IPR024750">
    <property type="entry name" value="Ca_ATPase_N_dom"/>
</dbReference>
<accession>A0A2H5QTJ4</accession>
<sequence length="150" mass="17535">MEYYLNENFGFVKQKKSEEALERWRILSGFVKNRKRRFRFTANLAKRSEAEAIRRANLAVNLFFRLERLIEPEILNNQHSDGLIKAKMLTNQHEPTNPIDQDQLSLTKKVNKPKASDKRKRKVMNQETTHRITSFGTKVPTSTTEEPSCA</sequence>